<keyword evidence="2" id="KW-1185">Reference proteome</keyword>
<evidence type="ECO:0000313" key="1">
    <source>
        <dbReference type="EMBL" id="KAH7911218.1"/>
    </source>
</evidence>
<protein>
    <submittedName>
        <fullName evidence="1">Uncharacterized protein</fullName>
    </submittedName>
</protein>
<sequence>MKWFHRKNDMPWEVVGYEAVEPVPMFDEDDDYDILRVRDTDTCGTYIFEYGKNPRGTHYADAVIFARQQLLQEIAKKHYNTLLLESWTLTLFRKGKRHRIEVQYAGRPAYVSGKLLPNRPPPFMAVLEGRHLFS</sequence>
<dbReference type="EMBL" id="MU267685">
    <property type="protein sequence ID" value="KAH7911218.1"/>
    <property type="molecule type" value="Genomic_DNA"/>
</dbReference>
<accession>A0ACB8AEU0</accession>
<evidence type="ECO:0000313" key="2">
    <source>
        <dbReference type="Proteomes" id="UP000790377"/>
    </source>
</evidence>
<proteinExistence type="predicted"/>
<organism evidence="1 2">
    <name type="scientific">Hygrophoropsis aurantiaca</name>
    <dbReference type="NCBI Taxonomy" id="72124"/>
    <lineage>
        <taxon>Eukaryota</taxon>
        <taxon>Fungi</taxon>
        <taxon>Dikarya</taxon>
        <taxon>Basidiomycota</taxon>
        <taxon>Agaricomycotina</taxon>
        <taxon>Agaricomycetes</taxon>
        <taxon>Agaricomycetidae</taxon>
        <taxon>Boletales</taxon>
        <taxon>Coniophorineae</taxon>
        <taxon>Hygrophoropsidaceae</taxon>
        <taxon>Hygrophoropsis</taxon>
    </lineage>
</organism>
<reference evidence="1" key="1">
    <citation type="journal article" date="2021" name="New Phytol.">
        <title>Evolutionary innovations through gain and loss of genes in the ectomycorrhizal Boletales.</title>
        <authorList>
            <person name="Wu G."/>
            <person name="Miyauchi S."/>
            <person name="Morin E."/>
            <person name="Kuo A."/>
            <person name="Drula E."/>
            <person name="Varga T."/>
            <person name="Kohler A."/>
            <person name="Feng B."/>
            <person name="Cao Y."/>
            <person name="Lipzen A."/>
            <person name="Daum C."/>
            <person name="Hundley H."/>
            <person name="Pangilinan J."/>
            <person name="Johnson J."/>
            <person name="Barry K."/>
            <person name="LaButti K."/>
            <person name="Ng V."/>
            <person name="Ahrendt S."/>
            <person name="Min B."/>
            <person name="Choi I.G."/>
            <person name="Park H."/>
            <person name="Plett J.M."/>
            <person name="Magnuson J."/>
            <person name="Spatafora J.W."/>
            <person name="Nagy L.G."/>
            <person name="Henrissat B."/>
            <person name="Grigoriev I.V."/>
            <person name="Yang Z.L."/>
            <person name="Xu J."/>
            <person name="Martin F.M."/>
        </authorList>
    </citation>
    <scope>NUCLEOTIDE SEQUENCE</scope>
    <source>
        <strain evidence="1">ATCC 28755</strain>
    </source>
</reference>
<name>A0ACB8AEU0_9AGAM</name>
<comment type="caution">
    <text evidence="1">The sequence shown here is derived from an EMBL/GenBank/DDBJ whole genome shotgun (WGS) entry which is preliminary data.</text>
</comment>
<dbReference type="Proteomes" id="UP000790377">
    <property type="component" value="Unassembled WGS sequence"/>
</dbReference>
<gene>
    <name evidence="1" type="ORF">BJ138DRAFT_1113381</name>
</gene>